<dbReference type="PANTHER" id="PTHR33678">
    <property type="entry name" value="BLL1576 PROTEIN"/>
    <property type="match status" value="1"/>
</dbReference>
<reference evidence="2" key="1">
    <citation type="journal article" date="2014" name="Front. Microbiol.">
        <title>High frequency of phylogenetically diverse reductive dehalogenase-homologous genes in deep subseafloor sedimentary metagenomes.</title>
        <authorList>
            <person name="Kawai M."/>
            <person name="Futagami T."/>
            <person name="Toyoda A."/>
            <person name="Takaki Y."/>
            <person name="Nishi S."/>
            <person name="Hori S."/>
            <person name="Arai W."/>
            <person name="Tsubouchi T."/>
            <person name="Morono Y."/>
            <person name="Uchiyama I."/>
            <person name="Ito T."/>
            <person name="Fujiyama A."/>
            <person name="Inagaki F."/>
            <person name="Takami H."/>
        </authorList>
    </citation>
    <scope>NUCLEOTIDE SEQUENCE</scope>
    <source>
        <strain evidence="2">Expedition CK06-06</strain>
    </source>
</reference>
<comment type="caution">
    <text evidence="2">The sequence shown here is derived from an EMBL/GenBank/DDBJ whole genome shotgun (WGS) entry which is preliminary data.</text>
</comment>
<name>X1GZ87_9ZZZZ</name>
<dbReference type="InterPro" id="IPR052344">
    <property type="entry name" value="Transposase-related"/>
</dbReference>
<feature type="domain" description="Transposase IS66 central" evidence="1">
    <location>
        <begin position="262"/>
        <end position="395"/>
    </location>
</feature>
<evidence type="ECO:0000313" key="2">
    <source>
        <dbReference type="EMBL" id="GAH38343.1"/>
    </source>
</evidence>
<dbReference type="InterPro" id="IPR004291">
    <property type="entry name" value="Transposase_IS66_central"/>
</dbReference>
<dbReference type="Pfam" id="PF03050">
    <property type="entry name" value="DDE_Tnp_IS66"/>
    <property type="match status" value="2"/>
</dbReference>
<protein>
    <recommendedName>
        <fullName evidence="1">Transposase IS66 central domain-containing protein</fullName>
    </recommendedName>
</protein>
<evidence type="ECO:0000259" key="1">
    <source>
        <dbReference type="Pfam" id="PF03050"/>
    </source>
</evidence>
<organism evidence="2">
    <name type="scientific">marine sediment metagenome</name>
    <dbReference type="NCBI Taxonomy" id="412755"/>
    <lineage>
        <taxon>unclassified sequences</taxon>
        <taxon>metagenomes</taxon>
        <taxon>ecological metagenomes</taxon>
    </lineage>
</organism>
<proteinExistence type="predicted"/>
<dbReference type="AlphaFoldDB" id="X1GZ87"/>
<feature type="domain" description="Transposase IS66 central" evidence="1">
    <location>
        <begin position="60"/>
        <end position="174"/>
    </location>
</feature>
<gene>
    <name evidence="2" type="ORF">S03H2_10883</name>
</gene>
<accession>X1GZ87</accession>
<dbReference type="EMBL" id="BARU01005573">
    <property type="protein sequence ID" value="GAH38343.1"/>
    <property type="molecule type" value="Genomic_DNA"/>
</dbReference>
<sequence length="452" mass="52231">MCRVDTKLLPKDAQFKGHERVIVQNIKFEAHNILFLKEKYYSPSQNKTYLAPLPPGYHGEFGPDLKTFAIKLYFDSNITQPRILDLLTDAKIRISAGQLSNFLIKNHDLFHKEKDALYEAGLYSSPWQHMDETTTRVKGQNHYCHILCNPLYTAYFTTENKSRLTVVDVLTNFRERTFLLNQEAFTYIDIFKLPAPVVKQLRSFPQEQELGQEEFLNLLDKSLPNLGPQQRNHVLDAAAIAAYHALMEFPVVRLLICDDAPQFKLVTQQLALCWVHDGRLYKKLDPCVPGHRQLLDSFLDKYWDFYRQLLEYRDNPTPEEHLRLDNEFDELFSKETGYDALDQRIAKTKAKKHSMLLVLDHPEIPLHNNPAELGVRKRVRKRVVSFGTRTNDGTNAWDTFNTLSATAKKLGVNFYDYIYDRISGAYEMPAMADVITQRAKALQLGASWDAAP</sequence>